<dbReference type="AlphaFoldDB" id="A0A0N4YSJ2"/>
<dbReference type="WBParaSite" id="NBR_0002021401-mRNA-1">
    <property type="protein sequence ID" value="NBR_0002021401-mRNA-1"/>
    <property type="gene ID" value="NBR_0002021401"/>
</dbReference>
<evidence type="ECO:0000259" key="3">
    <source>
        <dbReference type="Pfam" id="PF07245"/>
    </source>
</evidence>
<dbReference type="STRING" id="27835.A0A0N4YSJ2"/>
<keyword evidence="2" id="KW-0732">Signal</keyword>
<dbReference type="InterPro" id="IPR009878">
    <property type="entry name" value="Phlebovirus_G2_fusion"/>
</dbReference>
<feature type="signal peptide" evidence="2">
    <location>
        <begin position="1"/>
        <end position="20"/>
    </location>
</feature>
<reference evidence="6" key="1">
    <citation type="submission" date="2017-02" db="UniProtKB">
        <authorList>
            <consortium name="WormBaseParasite"/>
        </authorList>
    </citation>
    <scope>IDENTIFICATION</scope>
</reference>
<keyword evidence="5" id="KW-1185">Reference proteome</keyword>
<sequence length="180" mass="20251">MPLVQLLLLLQRNFFYKVYAWPGSDTIYRVFTCPVWSITITGSITLDTSTTKQQYNFTLHPPHQHVGNSIEMALIAPTVPILPVLASYLITDGSAVSKVEAPPAGMLVTHSVGQLRCTSEESANSSAPPKNLVMPVFFHNMPVHASRLRSNMHVPRRKHNKVPERRSPETTTQWERHCHT</sequence>
<evidence type="ECO:0000313" key="4">
    <source>
        <dbReference type="EMBL" id="VDL83952.1"/>
    </source>
</evidence>
<feature type="chain" id="PRO_5043126123" evidence="2">
    <location>
        <begin position="21"/>
        <end position="180"/>
    </location>
</feature>
<dbReference type="EMBL" id="UYSL01024917">
    <property type="protein sequence ID" value="VDL83952.1"/>
    <property type="molecule type" value="Genomic_DNA"/>
</dbReference>
<name>A0A0N4YSJ2_NIPBR</name>
<gene>
    <name evidence="4" type="ORF">NBR_LOCUS20215</name>
</gene>
<feature type="compositionally biased region" description="Basic and acidic residues" evidence="1">
    <location>
        <begin position="161"/>
        <end position="180"/>
    </location>
</feature>
<protein>
    <submittedName>
        <fullName evidence="6">Phlebovirus_G2 domain-containing protein</fullName>
    </submittedName>
</protein>
<reference evidence="4 5" key="2">
    <citation type="submission" date="2018-11" db="EMBL/GenBank/DDBJ databases">
        <authorList>
            <consortium name="Pathogen Informatics"/>
        </authorList>
    </citation>
    <scope>NUCLEOTIDE SEQUENCE [LARGE SCALE GENOMIC DNA]</scope>
</reference>
<accession>A0A0N4YSJ2</accession>
<evidence type="ECO:0000256" key="2">
    <source>
        <dbReference type="SAM" id="SignalP"/>
    </source>
</evidence>
<feature type="region of interest" description="Disordered" evidence="1">
    <location>
        <begin position="151"/>
        <end position="180"/>
    </location>
</feature>
<proteinExistence type="predicted"/>
<dbReference type="Proteomes" id="UP000271162">
    <property type="component" value="Unassembled WGS sequence"/>
</dbReference>
<evidence type="ECO:0000313" key="5">
    <source>
        <dbReference type="Proteomes" id="UP000271162"/>
    </source>
</evidence>
<feature type="domain" description="Phlebovirus glycoprotein G2 fusion" evidence="3">
    <location>
        <begin position="15"/>
        <end position="125"/>
    </location>
</feature>
<organism evidence="6">
    <name type="scientific">Nippostrongylus brasiliensis</name>
    <name type="common">Rat hookworm</name>
    <dbReference type="NCBI Taxonomy" id="27835"/>
    <lineage>
        <taxon>Eukaryota</taxon>
        <taxon>Metazoa</taxon>
        <taxon>Ecdysozoa</taxon>
        <taxon>Nematoda</taxon>
        <taxon>Chromadorea</taxon>
        <taxon>Rhabditida</taxon>
        <taxon>Rhabditina</taxon>
        <taxon>Rhabditomorpha</taxon>
        <taxon>Strongyloidea</taxon>
        <taxon>Heligmosomidae</taxon>
        <taxon>Nippostrongylus</taxon>
    </lineage>
</organism>
<dbReference type="Pfam" id="PF07245">
    <property type="entry name" value="Phlebovirus_G2"/>
    <property type="match status" value="1"/>
</dbReference>
<evidence type="ECO:0000313" key="6">
    <source>
        <dbReference type="WBParaSite" id="NBR_0002021401-mRNA-1"/>
    </source>
</evidence>
<evidence type="ECO:0000256" key="1">
    <source>
        <dbReference type="SAM" id="MobiDB-lite"/>
    </source>
</evidence>